<protein>
    <recommendedName>
        <fullName evidence="1">Transposase IS4-like domain-containing protein</fullName>
    </recommendedName>
</protein>
<dbReference type="GO" id="GO:0004803">
    <property type="term" value="F:transposase activity"/>
    <property type="evidence" value="ECO:0007669"/>
    <property type="project" value="InterPro"/>
</dbReference>
<dbReference type="InterPro" id="IPR002559">
    <property type="entry name" value="Transposase_11"/>
</dbReference>
<reference evidence="2 3" key="1">
    <citation type="submission" date="2019-01" db="EMBL/GenBank/DDBJ databases">
        <title>Coherence of Microcystis species and biogeography revealed through population genomics.</title>
        <authorList>
            <person name="Perez-Carrascal O.M."/>
            <person name="Terrat Y."/>
            <person name="Giani A."/>
            <person name="Fortin N."/>
            <person name="Tromas N."/>
            <person name="Shapiro B.J."/>
        </authorList>
    </citation>
    <scope>NUCLEOTIDE SEQUENCE [LARGE SCALE GENOMIC DNA]</scope>
    <source>
        <strain evidence="2">Mn_MB_F_20050700_S1D</strain>
    </source>
</reference>
<dbReference type="AlphaFoldDB" id="A0A552IEQ6"/>
<sequence>MTIPLISEFYKTKERLKEGDTYKSQPEIAAGIVKELPEKGFKIKRVLADSEYGESEGNFLIVLEELGREYVVAIRSNHSLLMEPRQRVRRNRWHIFDHIPSDGEREKRYIREIIFGKRRKLISWEITTDKETISEETTWYVMTRIECLSVEEVGNIYGERTWVEYGFRESKNEFGWSDYRLTHYSDIEKWWELVMSVYLMVISFFKSDDRLS</sequence>
<dbReference type="EMBL" id="SFAV01000320">
    <property type="protein sequence ID" value="TRU81955.1"/>
    <property type="molecule type" value="Genomic_DNA"/>
</dbReference>
<proteinExistence type="predicted"/>
<dbReference type="SUPFAM" id="SSF53098">
    <property type="entry name" value="Ribonuclease H-like"/>
    <property type="match status" value="1"/>
</dbReference>
<evidence type="ECO:0000313" key="2">
    <source>
        <dbReference type="EMBL" id="TRU81955.1"/>
    </source>
</evidence>
<dbReference type="Proteomes" id="UP000319191">
    <property type="component" value="Unassembled WGS sequence"/>
</dbReference>
<dbReference type="InterPro" id="IPR012337">
    <property type="entry name" value="RNaseH-like_sf"/>
</dbReference>
<accession>A0A552IEQ6</accession>
<dbReference type="PANTHER" id="PTHR33627">
    <property type="entry name" value="TRANSPOSASE"/>
    <property type="match status" value="1"/>
</dbReference>
<feature type="domain" description="Transposase IS4-like" evidence="1">
    <location>
        <begin position="32"/>
        <end position="200"/>
    </location>
</feature>
<gene>
    <name evidence="2" type="ORF">EWV54_22820</name>
</gene>
<dbReference type="PANTHER" id="PTHR33627:SF1">
    <property type="entry name" value="TRANSPOSASE"/>
    <property type="match status" value="1"/>
</dbReference>
<organism evidence="2 3">
    <name type="scientific">Microcystis novacekii Mn_MB_F_20050700_S1D</name>
    <dbReference type="NCBI Taxonomy" id="2486266"/>
    <lineage>
        <taxon>Bacteria</taxon>
        <taxon>Bacillati</taxon>
        <taxon>Cyanobacteriota</taxon>
        <taxon>Cyanophyceae</taxon>
        <taxon>Oscillatoriophycideae</taxon>
        <taxon>Chroococcales</taxon>
        <taxon>Microcystaceae</taxon>
        <taxon>Microcystis</taxon>
    </lineage>
</organism>
<dbReference type="InterPro" id="IPR039365">
    <property type="entry name" value="IS701-like"/>
</dbReference>
<dbReference type="GO" id="GO:0003677">
    <property type="term" value="F:DNA binding"/>
    <property type="evidence" value="ECO:0007669"/>
    <property type="project" value="InterPro"/>
</dbReference>
<dbReference type="GO" id="GO:0006313">
    <property type="term" value="P:DNA transposition"/>
    <property type="evidence" value="ECO:0007669"/>
    <property type="project" value="InterPro"/>
</dbReference>
<evidence type="ECO:0000313" key="3">
    <source>
        <dbReference type="Proteomes" id="UP000319191"/>
    </source>
</evidence>
<comment type="caution">
    <text evidence="2">The sequence shown here is derived from an EMBL/GenBank/DDBJ whole genome shotgun (WGS) entry which is preliminary data.</text>
</comment>
<dbReference type="Pfam" id="PF01609">
    <property type="entry name" value="DDE_Tnp_1"/>
    <property type="match status" value="1"/>
</dbReference>
<evidence type="ECO:0000259" key="1">
    <source>
        <dbReference type="Pfam" id="PF01609"/>
    </source>
</evidence>
<name>A0A552IEQ6_9CHRO</name>